<dbReference type="PANTHER" id="PTHR13789:SF318">
    <property type="entry name" value="GERANYLGERANYL DIPHOSPHATE REDUCTASE"/>
    <property type="match status" value="1"/>
</dbReference>
<evidence type="ECO:0000256" key="6">
    <source>
        <dbReference type="SAM" id="MobiDB-lite"/>
    </source>
</evidence>
<protein>
    <submittedName>
        <fullName evidence="8">Salicylate 1-monooxygenase</fullName>
    </submittedName>
</protein>
<evidence type="ECO:0000256" key="5">
    <source>
        <dbReference type="ARBA" id="ARBA00023033"/>
    </source>
</evidence>
<dbReference type="EMBL" id="VDFW01000005">
    <property type="protein sequence ID" value="TNC27831.1"/>
    <property type="molecule type" value="Genomic_DNA"/>
</dbReference>
<keyword evidence="3" id="KW-0274">FAD</keyword>
<dbReference type="InterPro" id="IPR036188">
    <property type="entry name" value="FAD/NAD-bd_sf"/>
</dbReference>
<dbReference type="GO" id="GO:0004497">
    <property type="term" value="F:monooxygenase activity"/>
    <property type="evidence" value="ECO:0007669"/>
    <property type="project" value="UniProtKB-KW"/>
</dbReference>
<dbReference type="PRINTS" id="PR00420">
    <property type="entry name" value="RNGMNOXGNASE"/>
</dbReference>
<dbReference type="Gene3D" id="3.50.50.60">
    <property type="entry name" value="FAD/NAD(P)-binding domain"/>
    <property type="match status" value="1"/>
</dbReference>
<name>A0A5C4M970_9PSEU</name>
<sequence>MFIEWPWSPARPAGPAPWSQSNAGGTAGVECVVTEPAGNPHIAILGGGIGGLAAAAFLHRAGLTCTVYEQASELKEVGAGLVVAPNAARLLRRLGVLDALVERAVRLDVGWEFRRWADGTVLSAEDLATACERLYGEQTYTAHRADLLDVLGSAVPDGVVRLGKRCTELVMRGERPSVRFEDGEVIEADVVIGADGVHSVVRGTFTESPAPAYSGICAFRALVPAEQAPAFARRNAQTLWIGPGHHLVHYPISAGTLVNLVAFAPAGDYSVESWTATATVEEFLVEFAGWDSRLRDLIEAANTPGRWALLDRAPLRRWSYGPVTLLGDAAHPMFPFFAQGAAQAIEDAAVLARCLAGDRADPAKALQRYEKLRIPRTTRLQEISHGRSHLNHLPDGPEQHARDKAFAGDDPLVANGWIYEYDPDAAMAHSRGARTNEASRSLVD</sequence>
<keyword evidence="5 8" id="KW-0503">Monooxygenase</keyword>
<dbReference type="PANTHER" id="PTHR13789">
    <property type="entry name" value="MONOOXYGENASE"/>
    <property type="match status" value="1"/>
</dbReference>
<dbReference type="Proteomes" id="UP000305546">
    <property type="component" value="Unassembled WGS sequence"/>
</dbReference>
<feature type="region of interest" description="Disordered" evidence="6">
    <location>
        <begin position="1"/>
        <end position="22"/>
    </location>
</feature>
<dbReference type="SUPFAM" id="SSF51905">
    <property type="entry name" value="FAD/NAD(P)-binding domain"/>
    <property type="match status" value="1"/>
</dbReference>
<evidence type="ECO:0000256" key="2">
    <source>
        <dbReference type="ARBA" id="ARBA00022630"/>
    </source>
</evidence>
<dbReference type="GO" id="GO:0071949">
    <property type="term" value="F:FAD binding"/>
    <property type="evidence" value="ECO:0007669"/>
    <property type="project" value="InterPro"/>
</dbReference>
<organism evidence="8 9">
    <name type="scientific">Amycolatopsis alkalitolerans</name>
    <dbReference type="NCBI Taxonomy" id="2547244"/>
    <lineage>
        <taxon>Bacteria</taxon>
        <taxon>Bacillati</taxon>
        <taxon>Actinomycetota</taxon>
        <taxon>Actinomycetes</taxon>
        <taxon>Pseudonocardiales</taxon>
        <taxon>Pseudonocardiaceae</taxon>
        <taxon>Amycolatopsis</taxon>
    </lineage>
</organism>
<dbReference type="SUPFAM" id="SSF54373">
    <property type="entry name" value="FAD-linked reductases, C-terminal domain"/>
    <property type="match status" value="1"/>
</dbReference>
<evidence type="ECO:0000256" key="3">
    <source>
        <dbReference type="ARBA" id="ARBA00022827"/>
    </source>
</evidence>
<accession>A0A5C4M970</accession>
<gene>
    <name evidence="8" type="ORF">FG385_09025</name>
</gene>
<keyword evidence="2" id="KW-0285">Flavoprotein</keyword>
<evidence type="ECO:0000259" key="7">
    <source>
        <dbReference type="Pfam" id="PF01494"/>
    </source>
</evidence>
<evidence type="ECO:0000313" key="8">
    <source>
        <dbReference type="EMBL" id="TNC27831.1"/>
    </source>
</evidence>
<reference evidence="8 9" key="1">
    <citation type="submission" date="2019-06" db="EMBL/GenBank/DDBJ databases">
        <title>Amycolatopsis alkalitolerans sp. nov., isolated from Gastrodia elata Blume.</title>
        <authorList>
            <person name="Narsing Rao M.P."/>
            <person name="Li W.J."/>
        </authorList>
    </citation>
    <scope>NUCLEOTIDE SEQUENCE [LARGE SCALE GENOMIC DNA]</scope>
    <source>
        <strain evidence="8 9">SYSUP0005</strain>
    </source>
</reference>
<dbReference type="Pfam" id="PF01494">
    <property type="entry name" value="FAD_binding_3"/>
    <property type="match status" value="1"/>
</dbReference>
<keyword evidence="9" id="KW-1185">Reference proteome</keyword>
<evidence type="ECO:0000256" key="1">
    <source>
        <dbReference type="ARBA" id="ARBA00001974"/>
    </source>
</evidence>
<dbReference type="InterPro" id="IPR002938">
    <property type="entry name" value="FAD-bd"/>
</dbReference>
<comment type="cofactor">
    <cofactor evidence="1">
        <name>FAD</name>
        <dbReference type="ChEBI" id="CHEBI:57692"/>
    </cofactor>
</comment>
<dbReference type="OrthoDB" id="9782160at2"/>
<dbReference type="InterPro" id="IPR050493">
    <property type="entry name" value="FAD-dep_Monooxygenase_BioMet"/>
</dbReference>
<dbReference type="AlphaFoldDB" id="A0A5C4M970"/>
<proteinExistence type="predicted"/>
<evidence type="ECO:0000256" key="4">
    <source>
        <dbReference type="ARBA" id="ARBA00023002"/>
    </source>
</evidence>
<evidence type="ECO:0000313" key="9">
    <source>
        <dbReference type="Proteomes" id="UP000305546"/>
    </source>
</evidence>
<comment type="caution">
    <text evidence="8">The sequence shown here is derived from an EMBL/GenBank/DDBJ whole genome shotgun (WGS) entry which is preliminary data.</text>
</comment>
<feature type="domain" description="FAD-binding" evidence="7">
    <location>
        <begin position="42"/>
        <end position="380"/>
    </location>
</feature>
<keyword evidence="4" id="KW-0560">Oxidoreductase</keyword>